<accession>A0A9X0CPU4</accession>
<feature type="region of interest" description="Disordered" evidence="1">
    <location>
        <begin position="1"/>
        <end position="31"/>
    </location>
</feature>
<dbReference type="EMBL" id="MU826850">
    <property type="protein sequence ID" value="KAJ7371250.1"/>
    <property type="molecule type" value="Genomic_DNA"/>
</dbReference>
<keyword evidence="3" id="KW-1185">Reference proteome</keyword>
<name>A0A9X0CPU4_9CNID</name>
<sequence length="204" mass="22831">MDENPLSNARGENNQTIEDLHSSGKNSQPSRQEKVGKVCFAVHIKPATAHIISLVAWAKLLCLPNANNEELVSMVLTRLLYQREALQPSMRIVHHPRDVSDVVRNACKVPRCCGLEEMYGDDTFHEDAARASSGLLLDTGPTLMHLIELVSNREIPHVTQSHKQKWRRVPPLHPPLPNSSLSEDELDFLLPKAHRCHLPANGEV</sequence>
<proteinExistence type="predicted"/>
<organism evidence="2 3">
    <name type="scientific">Desmophyllum pertusum</name>
    <dbReference type="NCBI Taxonomy" id="174260"/>
    <lineage>
        <taxon>Eukaryota</taxon>
        <taxon>Metazoa</taxon>
        <taxon>Cnidaria</taxon>
        <taxon>Anthozoa</taxon>
        <taxon>Hexacorallia</taxon>
        <taxon>Scleractinia</taxon>
        <taxon>Caryophylliina</taxon>
        <taxon>Caryophylliidae</taxon>
        <taxon>Desmophyllum</taxon>
    </lineage>
</organism>
<dbReference type="Proteomes" id="UP001163046">
    <property type="component" value="Unassembled WGS sequence"/>
</dbReference>
<reference evidence="2" key="1">
    <citation type="submission" date="2023-01" db="EMBL/GenBank/DDBJ databases">
        <title>Genome assembly of the deep-sea coral Lophelia pertusa.</title>
        <authorList>
            <person name="Herrera S."/>
            <person name="Cordes E."/>
        </authorList>
    </citation>
    <scope>NUCLEOTIDE SEQUENCE</scope>
    <source>
        <strain evidence="2">USNM1676648</strain>
        <tissue evidence="2">Polyp</tissue>
    </source>
</reference>
<evidence type="ECO:0000313" key="2">
    <source>
        <dbReference type="EMBL" id="KAJ7371250.1"/>
    </source>
</evidence>
<evidence type="ECO:0000256" key="1">
    <source>
        <dbReference type="SAM" id="MobiDB-lite"/>
    </source>
</evidence>
<dbReference type="AlphaFoldDB" id="A0A9X0CPU4"/>
<feature type="compositionally biased region" description="Polar residues" evidence="1">
    <location>
        <begin position="1"/>
        <end position="30"/>
    </location>
</feature>
<comment type="caution">
    <text evidence="2">The sequence shown here is derived from an EMBL/GenBank/DDBJ whole genome shotgun (WGS) entry which is preliminary data.</text>
</comment>
<protein>
    <submittedName>
        <fullName evidence="2">Uncharacterized protein</fullName>
    </submittedName>
</protein>
<gene>
    <name evidence="2" type="ORF">OS493_027364</name>
</gene>
<evidence type="ECO:0000313" key="3">
    <source>
        <dbReference type="Proteomes" id="UP001163046"/>
    </source>
</evidence>